<feature type="domain" description="Competence protein CoiA nuclease-like" evidence="1">
    <location>
        <begin position="90"/>
        <end position="174"/>
    </location>
</feature>
<evidence type="ECO:0000313" key="3">
    <source>
        <dbReference type="Proteomes" id="UP000248966"/>
    </source>
</evidence>
<proteinExistence type="predicted"/>
<evidence type="ECO:0000259" key="1">
    <source>
        <dbReference type="Pfam" id="PF06054"/>
    </source>
</evidence>
<dbReference type="Proteomes" id="UP000248966">
    <property type="component" value="Unassembled WGS sequence"/>
</dbReference>
<gene>
    <name evidence="2" type="ORF">LAH08_04232</name>
</gene>
<evidence type="ECO:0000313" key="2">
    <source>
        <dbReference type="EMBL" id="RAN98248.1"/>
    </source>
</evidence>
<dbReference type="InterPro" id="IPR010330">
    <property type="entry name" value="CoiA_nuc"/>
</dbReference>
<sequence length="400" mass="43771">MAEAVRHVKLGIDLNLSRADLGHPDRPGLWQELRSRTVHASELRCMGACYRNDPDCPEWMYLKGNPDGTGLRQAVHLNSSAARNHPDAVESDKHKALKDRVATVSQRAGFSVEVEARSSTGKRVTDVLVRGEGGLLLGHELQVSKLSVPTIKRRIAIARMDGVLPMWTTDNPAVQVEHRAPWATIPPTNAGWVRTGHELLVSGGARSAEVERCGRRGPYCPVTRGRPCGQLHVYLEAALGLNLDTLVVGAAAGAWRALEQTDSRGRPMYYWVTADDMERYLNDRAGRRPVPNIELDSDAGGGSTMVPRDLDLNCDYGIDTGHRRPAAPPRDPRGTVVVDFGPSSAPQKARVGLVWTHHATGDRLPCRICHNGAFTRDERGRPCHKACAEEEEAARQAGQT</sequence>
<comment type="caution">
    <text evidence="2">The sequence shown here is derived from an EMBL/GenBank/DDBJ whole genome shotgun (WGS) entry which is preliminary data.</text>
</comment>
<name>A0A328N6I0_9ACTN</name>
<reference evidence="2 3" key="1">
    <citation type="submission" date="2018-03" db="EMBL/GenBank/DDBJ databases">
        <title>Defining the species Micromonospora saelicesensis and Micromonospora noduli under the framework of genomics.</title>
        <authorList>
            <person name="Riesco R."/>
            <person name="Trujillo M.E."/>
        </authorList>
    </citation>
    <scope>NUCLEOTIDE SEQUENCE [LARGE SCALE GENOMIC DNA]</scope>
    <source>
        <strain evidence="2 3">LAH08</strain>
    </source>
</reference>
<dbReference type="AlphaFoldDB" id="A0A328N6I0"/>
<accession>A0A328N6I0</accession>
<dbReference type="EMBL" id="PYAA01000025">
    <property type="protein sequence ID" value="RAN98248.1"/>
    <property type="molecule type" value="Genomic_DNA"/>
</dbReference>
<dbReference type="Pfam" id="PF06054">
    <property type="entry name" value="CoiA_nuc"/>
    <property type="match status" value="1"/>
</dbReference>
<protein>
    <recommendedName>
        <fullName evidence="1">Competence protein CoiA nuclease-like domain-containing protein</fullName>
    </recommendedName>
</protein>
<organism evidence="2 3">
    <name type="scientific">Micromonospora noduli</name>
    <dbReference type="NCBI Taxonomy" id="709876"/>
    <lineage>
        <taxon>Bacteria</taxon>
        <taxon>Bacillati</taxon>
        <taxon>Actinomycetota</taxon>
        <taxon>Actinomycetes</taxon>
        <taxon>Micromonosporales</taxon>
        <taxon>Micromonosporaceae</taxon>
        <taxon>Micromonospora</taxon>
    </lineage>
</organism>